<gene>
    <name evidence="2" type="ORF">J4E00_05220</name>
</gene>
<dbReference type="RefSeq" id="WP_208173970.1">
    <property type="nucleotide sequence ID" value="NZ_JAGETZ010000002.1"/>
</dbReference>
<sequence>MPAGPTFGPIISVPRPMRKLQDFFRQYRQYIGTEALMYGTFIVILVILVVFFG</sequence>
<evidence type="ECO:0000256" key="1">
    <source>
        <dbReference type="SAM" id="Phobius"/>
    </source>
</evidence>
<dbReference type="Proteomes" id="UP000664369">
    <property type="component" value="Unassembled WGS sequence"/>
</dbReference>
<name>A0ABS3QB16_9BACT</name>
<accession>A0ABS3QB16</accession>
<comment type="caution">
    <text evidence="2">The sequence shown here is derived from an EMBL/GenBank/DDBJ whole genome shotgun (WGS) entry which is preliminary data.</text>
</comment>
<keyword evidence="1" id="KW-0812">Transmembrane</keyword>
<evidence type="ECO:0000313" key="3">
    <source>
        <dbReference type="Proteomes" id="UP000664369"/>
    </source>
</evidence>
<keyword evidence="3" id="KW-1185">Reference proteome</keyword>
<keyword evidence="1" id="KW-1133">Transmembrane helix</keyword>
<evidence type="ECO:0000313" key="2">
    <source>
        <dbReference type="EMBL" id="MBO2008444.1"/>
    </source>
</evidence>
<dbReference type="EMBL" id="JAGETZ010000002">
    <property type="protein sequence ID" value="MBO2008444.1"/>
    <property type="molecule type" value="Genomic_DNA"/>
</dbReference>
<reference evidence="2 3" key="1">
    <citation type="submission" date="2021-03" db="EMBL/GenBank/DDBJ databases">
        <authorList>
            <person name="Kim M.K."/>
        </authorList>
    </citation>
    <scope>NUCLEOTIDE SEQUENCE [LARGE SCALE GENOMIC DNA]</scope>
    <source>
        <strain evidence="2 3">BT442</strain>
    </source>
</reference>
<proteinExistence type="predicted"/>
<feature type="transmembrane region" description="Helical" evidence="1">
    <location>
        <begin position="35"/>
        <end position="52"/>
    </location>
</feature>
<keyword evidence="1" id="KW-0472">Membrane</keyword>
<protein>
    <submittedName>
        <fullName evidence="2">Uncharacterized protein</fullName>
    </submittedName>
</protein>
<organism evidence="2 3">
    <name type="scientific">Hymenobacter negativus</name>
    <dbReference type="NCBI Taxonomy" id="2795026"/>
    <lineage>
        <taxon>Bacteria</taxon>
        <taxon>Pseudomonadati</taxon>
        <taxon>Bacteroidota</taxon>
        <taxon>Cytophagia</taxon>
        <taxon>Cytophagales</taxon>
        <taxon>Hymenobacteraceae</taxon>
        <taxon>Hymenobacter</taxon>
    </lineage>
</organism>